<keyword evidence="7 10" id="KW-1133">Transmembrane helix</keyword>
<evidence type="ECO:0000256" key="3">
    <source>
        <dbReference type="ARBA" id="ARBA00022692"/>
    </source>
</evidence>
<evidence type="ECO:0000256" key="9">
    <source>
        <dbReference type="SAM" id="MobiDB-lite"/>
    </source>
</evidence>
<evidence type="ECO:0000256" key="1">
    <source>
        <dbReference type="ARBA" id="ARBA00004651"/>
    </source>
</evidence>
<evidence type="ECO:0000313" key="13">
    <source>
        <dbReference type="Proteomes" id="UP001212841"/>
    </source>
</evidence>
<dbReference type="Gene3D" id="3.40.50.1000">
    <property type="entry name" value="HAD superfamily/HAD-like"/>
    <property type="match status" value="1"/>
</dbReference>
<reference evidence="12" key="1">
    <citation type="submission" date="2020-05" db="EMBL/GenBank/DDBJ databases">
        <title>Phylogenomic resolution of chytrid fungi.</title>
        <authorList>
            <person name="Stajich J.E."/>
            <person name="Amses K."/>
            <person name="Simmons R."/>
            <person name="Seto K."/>
            <person name="Myers J."/>
            <person name="Bonds A."/>
            <person name="Quandt C.A."/>
            <person name="Barry K."/>
            <person name="Liu P."/>
            <person name="Grigoriev I."/>
            <person name="Longcore J.E."/>
            <person name="James T.Y."/>
        </authorList>
    </citation>
    <scope>NUCLEOTIDE SEQUENCE</scope>
    <source>
        <strain evidence="12">JEL0318</strain>
    </source>
</reference>
<dbReference type="GO" id="GO:1902600">
    <property type="term" value="P:proton transmembrane transport"/>
    <property type="evidence" value="ECO:0007669"/>
    <property type="project" value="TreeGrafter"/>
</dbReference>
<dbReference type="SFLD" id="SFLDS00003">
    <property type="entry name" value="Haloacid_Dehalogenase"/>
    <property type="match status" value="1"/>
</dbReference>
<dbReference type="SFLD" id="SFLDG00002">
    <property type="entry name" value="C1.7:_P-type_atpase_like"/>
    <property type="match status" value="1"/>
</dbReference>
<dbReference type="FunFam" id="3.40.50.1000:FF:000083">
    <property type="entry name" value="Sodium/potassium-transporting ATPase subunit alpha"/>
    <property type="match status" value="1"/>
</dbReference>
<dbReference type="EMBL" id="JADGJD010000234">
    <property type="protein sequence ID" value="KAJ3053133.1"/>
    <property type="molecule type" value="Genomic_DNA"/>
</dbReference>
<dbReference type="GO" id="GO:0005524">
    <property type="term" value="F:ATP binding"/>
    <property type="evidence" value="ECO:0007669"/>
    <property type="project" value="UniProtKB-KW"/>
</dbReference>
<evidence type="ECO:0000256" key="10">
    <source>
        <dbReference type="SAM" id="Phobius"/>
    </source>
</evidence>
<organism evidence="12 13">
    <name type="scientific">Rhizophlyctis rosea</name>
    <dbReference type="NCBI Taxonomy" id="64517"/>
    <lineage>
        <taxon>Eukaryota</taxon>
        <taxon>Fungi</taxon>
        <taxon>Fungi incertae sedis</taxon>
        <taxon>Chytridiomycota</taxon>
        <taxon>Chytridiomycota incertae sedis</taxon>
        <taxon>Chytridiomycetes</taxon>
        <taxon>Rhizophlyctidales</taxon>
        <taxon>Rhizophlyctidaceae</taxon>
        <taxon>Rhizophlyctis</taxon>
    </lineage>
</organism>
<gene>
    <name evidence="12" type="ORF">HK097_004964</name>
</gene>
<dbReference type="GO" id="GO:0016887">
    <property type="term" value="F:ATP hydrolysis activity"/>
    <property type="evidence" value="ECO:0007669"/>
    <property type="project" value="InterPro"/>
</dbReference>
<dbReference type="Proteomes" id="UP001212841">
    <property type="component" value="Unassembled WGS sequence"/>
</dbReference>
<feature type="domain" description="Cation-transporting P-type ATPase N-terminal" evidence="11">
    <location>
        <begin position="258"/>
        <end position="339"/>
    </location>
</feature>
<evidence type="ECO:0000256" key="7">
    <source>
        <dbReference type="ARBA" id="ARBA00022989"/>
    </source>
</evidence>
<dbReference type="SUPFAM" id="SSF56784">
    <property type="entry name" value="HAD-like"/>
    <property type="match status" value="1"/>
</dbReference>
<dbReference type="FunFam" id="3.40.1110.10:FF:000061">
    <property type="entry name" value="Potassium-transporting ATPase alpha chain 1"/>
    <property type="match status" value="1"/>
</dbReference>
<evidence type="ECO:0000256" key="5">
    <source>
        <dbReference type="ARBA" id="ARBA00022840"/>
    </source>
</evidence>
<dbReference type="SMART" id="SM00831">
    <property type="entry name" value="Cation_ATPase_N"/>
    <property type="match status" value="1"/>
</dbReference>
<dbReference type="InterPro" id="IPR050510">
    <property type="entry name" value="Cation_transp_ATPase_P-type"/>
</dbReference>
<dbReference type="PANTHER" id="PTHR43294:SF21">
    <property type="entry name" value="CATION TRANSPORTING ATPASE"/>
    <property type="match status" value="1"/>
</dbReference>
<dbReference type="GO" id="GO:0005886">
    <property type="term" value="C:plasma membrane"/>
    <property type="evidence" value="ECO:0007669"/>
    <property type="project" value="UniProtKB-SubCell"/>
</dbReference>
<name>A0AAD5SH35_9FUNG</name>
<dbReference type="PRINTS" id="PR00121">
    <property type="entry name" value="NAKATPASE"/>
</dbReference>
<feature type="region of interest" description="Disordered" evidence="9">
    <location>
        <begin position="1"/>
        <end position="169"/>
    </location>
</feature>
<dbReference type="GO" id="GO:0036376">
    <property type="term" value="P:sodium ion export across plasma membrane"/>
    <property type="evidence" value="ECO:0007669"/>
    <property type="project" value="TreeGrafter"/>
</dbReference>
<dbReference type="Pfam" id="PF00122">
    <property type="entry name" value="E1-E2_ATPase"/>
    <property type="match status" value="1"/>
</dbReference>
<dbReference type="SUPFAM" id="SSF81660">
    <property type="entry name" value="Metal cation-transporting ATPase, ATP-binding domain N"/>
    <property type="match status" value="1"/>
</dbReference>
<protein>
    <recommendedName>
        <fullName evidence="11">Cation-transporting P-type ATPase N-terminal domain-containing protein</fullName>
    </recommendedName>
</protein>
<dbReference type="InterPro" id="IPR044492">
    <property type="entry name" value="P_typ_ATPase_HD_dom"/>
</dbReference>
<dbReference type="PROSITE" id="PS00154">
    <property type="entry name" value="ATPASE_E1_E2"/>
    <property type="match status" value="1"/>
</dbReference>
<feature type="compositionally biased region" description="Low complexity" evidence="9">
    <location>
        <begin position="213"/>
        <end position="228"/>
    </location>
</feature>
<keyword evidence="3 10" id="KW-0812">Transmembrane</keyword>
<feature type="transmembrane region" description="Helical" evidence="10">
    <location>
        <begin position="350"/>
        <end position="368"/>
    </location>
</feature>
<keyword evidence="13" id="KW-1185">Reference proteome</keyword>
<dbReference type="SFLD" id="SFLDF00027">
    <property type="entry name" value="p-type_atpase"/>
    <property type="match status" value="1"/>
</dbReference>
<dbReference type="InterPro" id="IPR004014">
    <property type="entry name" value="ATPase_P-typ_cation-transptr_N"/>
</dbReference>
<feature type="compositionally biased region" description="Polar residues" evidence="9">
    <location>
        <begin position="15"/>
        <end position="30"/>
    </location>
</feature>
<feature type="compositionally biased region" description="Polar residues" evidence="9">
    <location>
        <begin position="49"/>
        <end position="59"/>
    </location>
</feature>
<dbReference type="GO" id="GO:0005391">
    <property type="term" value="F:P-type sodium:potassium-exchanging transporter activity"/>
    <property type="evidence" value="ECO:0007669"/>
    <property type="project" value="TreeGrafter"/>
</dbReference>
<dbReference type="PRINTS" id="PR00119">
    <property type="entry name" value="CATATPASE"/>
</dbReference>
<dbReference type="InterPro" id="IPR059000">
    <property type="entry name" value="ATPase_P-type_domA"/>
</dbReference>
<dbReference type="GO" id="GO:1990573">
    <property type="term" value="P:potassium ion import across plasma membrane"/>
    <property type="evidence" value="ECO:0007669"/>
    <property type="project" value="TreeGrafter"/>
</dbReference>
<dbReference type="InterPro" id="IPR006068">
    <property type="entry name" value="ATPase_P-typ_cation-transptr_C"/>
</dbReference>
<dbReference type="Gene3D" id="3.40.1110.10">
    <property type="entry name" value="Calcium-transporting ATPase, cytoplasmic domain N"/>
    <property type="match status" value="1"/>
</dbReference>
<dbReference type="PANTHER" id="PTHR43294">
    <property type="entry name" value="SODIUM/POTASSIUM-TRANSPORTING ATPASE SUBUNIT ALPHA"/>
    <property type="match status" value="1"/>
</dbReference>
<accession>A0AAD5SH35</accession>
<dbReference type="InterPro" id="IPR018303">
    <property type="entry name" value="ATPase_P-typ_P_site"/>
</dbReference>
<dbReference type="InterPro" id="IPR036412">
    <property type="entry name" value="HAD-like_sf"/>
</dbReference>
<proteinExistence type="predicted"/>
<dbReference type="InterPro" id="IPR023298">
    <property type="entry name" value="ATPase_P-typ_TM_dom_sf"/>
</dbReference>
<evidence type="ECO:0000256" key="4">
    <source>
        <dbReference type="ARBA" id="ARBA00022741"/>
    </source>
</evidence>
<dbReference type="Pfam" id="PF00689">
    <property type="entry name" value="Cation_ATPase_C"/>
    <property type="match status" value="1"/>
</dbReference>
<keyword evidence="2" id="KW-1003">Cell membrane</keyword>
<dbReference type="Pfam" id="PF00690">
    <property type="entry name" value="Cation_ATPase_N"/>
    <property type="match status" value="1"/>
</dbReference>
<dbReference type="InterPro" id="IPR008250">
    <property type="entry name" value="ATPase_P-typ_transduc_dom_A_sf"/>
</dbReference>
<comment type="caution">
    <text evidence="12">The sequence shown here is derived from an EMBL/GenBank/DDBJ whole genome shotgun (WGS) entry which is preliminary data.</text>
</comment>
<dbReference type="InterPro" id="IPR023214">
    <property type="entry name" value="HAD_sf"/>
</dbReference>
<evidence type="ECO:0000313" key="12">
    <source>
        <dbReference type="EMBL" id="KAJ3053133.1"/>
    </source>
</evidence>
<feature type="transmembrane region" description="Helical" evidence="10">
    <location>
        <begin position="1007"/>
        <end position="1040"/>
    </location>
</feature>
<feature type="transmembrane region" description="Helical" evidence="10">
    <location>
        <begin position="1278"/>
        <end position="1299"/>
    </location>
</feature>
<feature type="transmembrane region" description="Helical" evidence="10">
    <location>
        <begin position="543"/>
        <end position="567"/>
    </location>
</feature>
<dbReference type="GO" id="GO:0006883">
    <property type="term" value="P:intracellular sodium ion homeostasis"/>
    <property type="evidence" value="ECO:0007669"/>
    <property type="project" value="TreeGrafter"/>
</dbReference>
<dbReference type="Gene3D" id="2.70.150.10">
    <property type="entry name" value="Calcium-transporting ATPase, cytoplasmic transduction domain A"/>
    <property type="match status" value="1"/>
</dbReference>
<evidence type="ECO:0000256" key="6">
    <source>
        <dbReference type="ARBA" id="ARBA00022967"/>
    </source>
</evidence>
<feature type="compositionally biased region" description="Low complexity" evidence="9">
    <location>
        <begin position="31"/>
        <end position="48"/>
    </location>
</feature>
<keyword evidence="4" id="KW-0547">Nucleotide-binding</keyword>
<feature type="transmembrane region" description="Helical" evidence="10">
    <location>
        <begin position="1245"/>
        <end position="1266"/>
    </location>
</feature>
<evidence type="ECO:0000256" key="8">
    <source>
        <dbReference type="ARBA" id="ARBA00023136"/>
    </source>
</evidence>
<feature type="transmembrane region" description="Helical" evidence="10">
    <location>
        <begin position="510"/>
        <end position="531"/>
    </location>
</feature>
<feature type="compositionally biased region" description="Polar residues" evidence="9">
    <location>
        <begin position="75"/>
        <end position="90"/>
    </location>
</feature>
<dbReference type="SUPFAM" id="SSF81653">
    <property type="entry name" value="Calcium ATPase, transduction domain A"/>
    <property type="match status" value="1"/>
</dbReference>
<evidence type="ECO:0000259" key="11">
    <source>
        <dbReference type="SMART" id="SM00831"/>
    </source>
</evidence>
<dbReference type="InterPro" id="IPR001757">
    <property type="entry name" value="P_typ_ATPase"/>
</dbReference>
<dbReference type="SUPFAM" id="SSF81665">
    <property type="entry name" value="Calcium ATPase, transmembrane domain M"/>
    <property type="match status" value="2"/>
</dbReference>
<sequence>MDNQGAPDPIPAATGSITALPSETGDTSGIPSLPSNPSNPVPSDAAPVTQTPTANTDPSSIAPAPAIVGHPPPIVQSNLPEMVTTSSEPPTTVGAAPIHTGPQTAEDAYGASVKDEPYVPAPTTTAETESAKPVVAPVAATTTTSGPSISFAEPKKTDAPATETHGVPTSVTTGLSALATATAGTGAATDLTPSKETHPISNQETLIDTVRSATAHSTTQPVTTATTTGGLGGPDGDAHGAKAPAGGKPGEEKKLDITEHLLPLPEISSKFGVSFDTTKPSASQGLSSAEAAKRLAENGPNQLSPPKRRHPALQFLHHLLGLFNLMLIVSGIAAYILLAIDYEGNKQNTYIGAILLVVAFMNALIEFLQVQKSQSLLESFLNLIPAKCYAVRDGQTSQISALDLVLGDVVLVRSGDKVPADLLVFWANELKVDNSSLTGESDPQERVAKNRQQNPLEATNLVFNGTLAVNGEGYGIVVRTGDHTVIGQIASLTASEKRRDSPLSMEIDRFVKIIAAVAAVVAIVFFIIAMTVKKLSFSYALNFAIGTFVSFCPEGLPATVTVLLTVAAKRMATRNVLVKDLQGVETLGAITLLATDKTGTLTRNQMTVTYIWSGSQLYYTQANTGDADDAQPLDLDREPVREVVYMSCLCSRARFETTDVPVNERSVLGDATEAGLLRNAALKLPDFDGIHDTYPKVLEIPFNSDNKWAMTIHKKPHTSGSLMLYLKGAPERVLRLCSKFYGKDGEEVLGDEHRKRFEEMYAYMASKGHRVLAFAGRKLDGGQYPEGFVFTKDPVNYPTSELTFYGLVSLEDPPKHGVREAIGHCREAGIKVMMVTGDHPLTAEAIGRKINLMLQDTKPLVAQKRGVPVDQVPESDCNAIVIHGEQIDRLTDVDWDTIFSKDEIIFARTSPKHKLQIVKRAQAHGHIVGVTGDGVNDSPALKKADLGIAMNQSGSDVSKEAAAMILVDDNFASTVSGIEEGRLIFQNLKKSVQYTVTHTMPEVYANLAFIIVPLPLPLAAILILVVDLGFELFLALSYAWDPPETKTGLMKLAPRKPVTEASVARLRRKAKEEGKDLLVDPELGHSKDGSAMPTTPNPAKSSKITGFFTALGKPFTKKFWQDLMEETEEETLVDGNLLSYSYLEAGTIMTVTCFISYFVAICNYRGWGITMGDLQRNGSQWGYSAGIRLANGDVLDKDRQEQAWYAGQSAYYLSIAIQQCFNLFICKARLGYPFGRVMFANKWNFIGLFGGLAFCMCIVYIPPLNVVFQTNWRLDPKIWLISVAGGIVLFGYSLVRIGVRRLINPVKYTRDVVGLQMYPTRWSTRG</sequence>
<evidence type="ECO:0000256" key="2">
    <source>
        <dbReference type="ARBA" id="ARBA00022475"/>
    </source>
</evidence>
<dbReference type="NCBIfam" id="TIGR01494">
    <property type="entry name" value="ATPase_P-type"/>
    <property type="match status" value="2"/>
</dbReference>
<dbReference type="GO" id="GO:0030007">
    <property type="term" value="P:intracellular potassium ion homeostasis"/>
    <property type="evidence" value="ECO:0007669"/>
    <property type="project" value="TreeGrafter"/>
</dbReference>
<feature type="region of interest" description="Disordered" evidence="9">
    <location>
        <begin position="213"/>
        <end position="250"/>
    </location>
</feature>
<dbReference type="Pfam" id="PF13246">
    <property type="entry name" value="Cation_ATPase"/>
    <property type="match status" value="1"/>
</dbReference>
<feature type="compositionally biased region" description="Low complexity" evidence="9">
    <location>
        <begin position="121"/>
        <end position="148"/>
    </location>
</feature>
<dbReference type="Gene3D" id="1.20.1110.10">
    <property type="entry name" value="Calcium-transporting ATPase, transmembrane domain"/>
    <property type="match status" value="2"/>
</dbReference>
<comment type="subcellular location">
    <subcellularLocation>
        <location evidence="1">Cell membrane</location>
        <topology evidence="1">Multi-pass membrane protein</topology>
    </subcellularLocation>
</comment>
<dbReference type="InterPro" id="IPR023299">
    <property type="entry name" value="ATPase_P-typ_cyto_dom_N"/>
</dbReference>
<keyword evidence="8 10" id="KW-0472">Membrane</keyword>
<keyword evidence="6" id="KW-1278">Translocase</keyword>
<keyword evidence="5" id="KW-0067">ATP-binding</keyword>
<feature type="transmembrane region" description="Helical" evidence="10">
    <location>
        <begin position="315"/>
        <end position="338"/>
    </location>
</feature>
<feature type="transmembrane region" description="Helical" evidence="10">
    <location>
        <begin position="1140"/>
        <end position="1161"/>
    </location>
</feature>